<dbReference type="PANTHER" id="PTHR24252">
    <property type="entry name" value="ACROSIN-RELATED"/>
    <property type="match status" value="1"/>
</dbReference>
<sequence length="245" mass="27635">MKLLPTVIGGRLAKPGEIPYQVSLQEIINEHHFCGGVIINEYYVVTAAHCMYRRNISDISVNAGTTDLRKPHSVHLIEFAYIHKKYNPQQSNYPIYDIALLKLETPFVFSFLISSVKLPEQDQIVEADSLALISGYGWITTDGKKSKQLHIVDNIITNQTYCNEVWNSLISDIQIQDSQICAIHPTAEKGACFGDSGGPLTVNGYLIGLVSFGYDCASTEYPTVYTRIPSFIDWIYEHIRINEIW</sequence>
<evidence type="ECO:0000256" key="6">
    <source>
        <dbReference type="ARBA" id="ARBA00023157"/>
    </source>
</evidence>
<evidence type="ECO:0000256" key="8">
    <source>
        <dbReference type="RuleBase" id="RU363034"/>
    </source>
</evidence>
<evidence type="ECO:0000259" key="9">
    <source>
        <dbReference type="PROSITE" id="PS50240"/>
    </source>
</evidence>
<feature type="domain" description="Peptidase S1" evidence="9">
    <location>
        <begin position="7"/>
        <end position="240"/>
    </location>
</feature>
<comment type="subcellular location">
    <subcellularLocation>
        <location evidence="1">Secreted</location>
        <location evidence="1">Extracellular space</location>
    </subcellularLocation>
</comment>
<dbReference type="GO" id="GO:0004252">
    <property type="term" value="F:serine-type endopeptidase activity"/>
    <property type="evidence" value="ECO:0007669"/>
    <property type="project" value="UniProtKB-EC"/>
</dbReference>
<evidence type="ECO:0000256" key="1">
    <source>
        <dbReference type="ARBA" id="ARBA00004239"/>
    </source>
</evidence>
<dbReference type="EC" id="3.4.21.1" evidence="7"/>
<evidence type="ECO:0000313" key="11">
    <source>
        <dbReference type="Proteomes" id="UP000075809"/>
    </source>
</evidence>
<keyword evidence="4 8" id="KW-0378">Hydrolase</keyword>
<dbReference type="FunFam" id="2.40.10.10:FF:000047">
    <property type="entry name" value="Trypsin eta"/>
    <property type="match status" value="1"/>
</dbReference>
<dbReference type="InterPro" id="IPR009003">
    <property type="entry name" value="Peptidase_S1_PA"/>
</dbReference>
<dbReference type="PROSITE" id="PS00135">
    <property type="entry name" value="TRYPSIN_SER"/>
    <property type="match status" value="1"/>
</dbReference>
<protein>
    <recommendedName>
        <fullName evidence="7">chymotrypsin</fullName>
        <ecNumber evidence="7">3.4.21.1</ecNumber>
    </recommendedName>
</protein>
<proteinExistence type="predicted"/>
<keyword evidence="3 8" id="KW-0645">Protease</keyword>
<dbReference type="CDD" id="cd00190">
    <property type="entry name" value="Tryp_SPc"/>
    <property type="match status" value="1"/>
</dbReference>
<evidence type="ECO:0000256" key="2">
    <source>
        <dbReference type="ARBA" id="ARBA00022525"/>
    </source>
</evidence>
<dbReference type="Pfam" id="PF00089">
    <property type="entry name" value="Trypsin"/>
    <property type="match status" value="1"/>
</dbReference>
<dbReference type="InterPro" id="IPR018114">
    <property type="entry name" value="TRYPSIN_HIS"/>
</dbReference>
<gene>
    <name evidence="10" type="ORF">ALC60_11064</name>
</gene>
<dbReference type="InterPro" id="IPR001254">
    <property type="entry name" value="Trypsin_dom"/>
</dbReference>
<dbReference type="GO" id="GO:0005576">
    <property type="term" value="C:extracellular region"/>
    <property type="evidence" value="ECO:0007669"/>
    <property type="project" value="UniProtKB-SubCell"/>
</dbReference>
<evidence type="ECO:0000256" key="5">
    <source>
        <dbReference type="ARBA" id="ARBA00022825"/>
    </source>
</evidence>
<dbReference type="InterPro" id="IPR001314">
    <property type="entry name" value="Peptidase_S1A"/>
</dbReference>
<dbReference type="InterPro" id="IPR043504">
    <property type="entry name" value="Peptidase_S1_PA_chymotrypsin"/>
</dbReference>
<accession>A0A151WPR3</accession>
<dbReference type="SMART" id="SM00020">
    <property type="entry name" value="Tryp_SPc"/>
    <property type="match status" value="1"/>
</dbReference>
<dbReference type="SUPFAM" id="SSF50494">
    <property type="entry name" value="Trypsin-like serine proteases"/>
    <property type="match status" value="1"/>
</dbReference>
<keyword evidence="2" id="KW-0964">Secreted</keyword>
<dbReference type="PRINTS" id="PR00722">
    <property type="entry name" value="CHYMOTRYPSIN"/>
</dbReference>
<reference evidence="10 11" key="1">
    <citation type="submission" date="2015-09" db="EMBL/GenBank/DDBJ databases">
        <title>Trachymyrmex zeteki WGS genome.</title>
        <authorList>
            <person name="Nygaard S."/>
            <person name="Hu H."/>
            <person name="Boomsma J."/>
            <person name="Zhang G."/>
        </authorList>
    </citation>
    <scope>NUCLEOTIDE SEQUENCE [LARGE SCALE GENOMIC DNA]</scope>
    <source>
        <strain evidence="10">Tzet28-1</strain>
        <tissue evidence="10">Whole body</tissue>
    </source>
</reference>
<evidence type="ECO:0000256" key="4">
    <source>
        <dbReference type="ARBA" id="ARBA00022801"/>
    </source>
</evidence>
<dbReference type="Gene3D" id="2.40.10.10">
    <property type="entry name" value="Trypsin-like serine proteases"/>
    <property type="match status" value="1"/>
</dbReference>
<evidence type="ECO:0000313" key="10">
    <source>
        <dbReference type="EMBL" id="KYQ49889.1"/>
    </source>
</evidence>
<dbReference type="GO" id="GO:0016485">
    <property type="term" value="P:protein processing"/>
    <property type="evidence" value="ECO:0007669"/>
    <property type="project" value="UniProtKB-ARBA"/>
</dbReference>
<evidence type="ECO:0000256" key="7">
    <source>
        <dbReference type="ARBA" id="ARBA00044036"/>
    </source>
</evidence>
<dbReference type="PROSITE" id="PS00134">
    <property type="entry name" value="TRYPSIN_HIS"/>
    <property type="match status" value="1"/>
</dbReference>
<dbReference type="PANTHER" id="PTHR24252:SF7">
    <property type="entry name" value="HYALIN"/>
    <property type="match status" value="1"/>
</dbReference>
<dbReference type="Proteomes" id="UP000075809">
    <property type="component" value="Unassembled WGS sequence"/>
</dbReference>
<dbReference type="PROSITE" id="PS50240">
    <property type="entry name" value="TRYPSIN_DOM"/>
    <property type="match status" value="1"/>
</dbReference>
<evidence type="ECO:0000256" key="3">
    <source>
        <dbReference type="ARBA" id="ARBA00022670"/>
    </source>
</evidence>
<dbReference type="STRING" id="64791.A0A151WPR3"/>
<keyword evidence="6" id="KW-1015">Disulfide bond</keyword>
<keyword evidence="5 8" id="KW-0720">Serine protease</keyword>
<name>A0A151WPR3_9HYME</name>
<dbReference type="AlphaFoldDB" id="A0A151WPR3"/>
<dbReference type="InterPro" id="IPR033116">
    <property type="entry name" value="TRYPSIN_SER"/>
</dbReference>
<keyword evidence="11" id="KW-1185">Reference proteome</keyword>
<dbReference type="EMBL" id="KQ982851">
    <property type="protein sequence ID" value="KYQ49889.1"/>
    <property type="molecule type" value="Genomic_DNA"/>
</dbReference>
<organism evidence="10 11">
    <name type="scientific">Mycetomoellerius zeteki</name>
    <dbReference type="NCBI Taxonomy" id="64791"/>
    <lineage>
        <taxon>Eukaryota</taxon>
        <taxon>Metazoa</taxon>
        <taxon>Ecdysozoa</taxon>
        <taxon>Arthropoda</taxon>
        <taxon>Hexapoda</taxon>
        <taxon>Insecta</taxon>
        <taxon>Pterygota</taxon>
        <taxon>Neoptera</taxon>
        <taxon>Endopterygota</taxon>
        <taxon>Hymenoptera</taxon>
        <taxon>Apocrita</taxon>
        <taxon>Aculeata</taxon>
        <taxon>Formicoidea</taxon>
        <taxon>Formicidae</taxon>
        <taxon>Myrmicinae</taxon>
        <taxon>Mycetomoellerius</taxon>
    </lineage>
</organism>